<feature type="compositionally biased region" description="Pro residues" evidence="1">
    <location>
        <begin position="137"/>
        <end position="154"/>
    </location>
</feature>
<evidence type="ECO:0000256" key="2">
    <source>
        <dbReference type="SAM" id="Phobius"/>
    </source>
</evidence>
<evidence type="ECO:0000313" key="4">
    <source>
        <dbReference type="EMBL" id="SEH10996.1"/>
    </source>
</evidence>
<sequence>MATEIVQQVGAYAGIAAIFGLALLSALYFSQARDLRRLRAWAEEAARAMTIGGAARPAEGAARVQSTSVVQRAPQVVPTPSSAAPTPATPAAAATAAAAAATSRDAAPARPDAVAAGAAPAGVGAGAAAGGNGADAPTPPPVRQTIPIRPPTPAPALEQTMVMRPPVARRRFPALPRPKRVRWLAIALLAVAVAVTAAVAGYSLLAPPERQPAASRVTERAPARKAIVPARIRVAVLNGTTVPGLAAQIGDRLSALGFDVGNITNNADQQRAESVVLFQPGHEREAAFVGRKLGIMQREPIDPVARQLGGDATVVVIAGADQTP</sequence>
<dbReference type="Pfam" id="PF13399">
    <property type="entry name" value="LytR_C"/>
    <property type="match status" value="1"/>
</dbReference>
<accession>A0A1H6FJH4</accession>
<gene>
    <name evidence="4" type="ORF">SAMN02745716_0627</name>
</gene>
<protein>
    <submittedName>
        <fullName evidence="4">LytR cell envelope-related transcriptional attenuator</fullName>
    </submittedName>
</protein>
<evidence type="ECO:0000259" key="3">
    <source>
        <dbReference type="Pfam" id="PF13399"/>
    </source>
</evidence>
<proteinExistence type="predicted"/>
<evidence type="ECO:0000313" key="5">
    <source>
        <dbReference type="Proteomes" id="UP000222056"/>
    </source>
</evidence>
<evidence type="ECO:0000256" key="1">
    <source>
        <dbReference type="SAM" id="MobiDB-lite"/>
    </source>
</evidence>
<keyword evidence="2" id="KW-0472">Membrane</keyword>
<feature type="region of interest" description="Disordered" evidence="1">
    <location>
        <begin position="54"/>
        <end position="90"/>
    </location>
</feature>
<feature type="domain" description="LytR/CpsA/Psr regulator C-terminal" evidence="3">
    <location>
        <begin position="231"/>
        <end position="321"/>
    </location>
</feature>
<dbReference type="EMBL" id="FNWJ01000001">
    <property type="protein sequence ID" value="SEH10996.1"/>
    <property type="molecule type" value="Genomic_DNA"/>
</dbReference>
<reference evidence="5" key="1">
    <citation type="submission" date="2016-10" db="EMBL/GenBank/DDBJ databases">
        <authorList>
            <person name="Varghese N."/>
            <person name="Submissions S."/>
        </authorList>
    </citation>
    <scope>NUCLEOTIDE SEQUENCE [LARGE SCALE GENOMIC DNA]</scope>
    <source>
        <strain evidence="5">ATCC 35263</strain>
    </source>
</reference>
<feature type="transmembrane region" description="Helical" evidence="2">
    <location>
        <begin position="181"/>
        <end position="205"/>
    </location>
</feature>
<keyword evidence="5" id="KW-1185">Reference proteome</keyword>
<dbReference type="Gene3D" id="3.30.70.2390">
    <property type="match status" value="1"/>
</dbReference>
<dbReference type="AlphaFoldDB" id="A0A1H6FJH4"/>
<dbReference type="OrthoDB" id="5243806at2"/>
<feature type="compositionally biased region" description="Low complexity" evidence="1">
    <location>
        <begin position="78"/>
        <end position="90"/>
    </location>
</feature>
<feature type="compositionally biased region" description="Low complexity" evidence="1">
    <location>
        <begin position="54"/>
        <end position="63"/>
    </location>
</feature>
<name>A0A1H6FJH4_THEAL</name>
<feature type="compositionally biased region" description="Gly residues" evidence="1">
    <location>
        <begin position="123"/>
        <end position="133"/>
    </location>
</feature>
<dbReference type="Proteomes" id="UP000222056">
    <property type="component" value="Unassembled WGS sequence"/>
</dbReference>
<dbReference type="InterPro" id="IPR027381">
    <property type="entry name" value="LytR/CpsA/Psr_C"/>
</dbReference>
<dbReference type="RefSeq" id="WP_093116131.1">
    <property type="nucleotide sequence ID" value="NZ_FNWJ01000001.1"/>
</dbReference>
<keyword evidence="2" id="KW-0812">Transmembrane</keyword>
<feature type="region of interest" description="Disordered" evidence="1">
    <location>
        <begin position="122"/>
        <end position="158"/>
    </location>
</feature>
<keyword evidence="2" id="KW-1133">Transmembrane helix</keyword>
<organism evidence="4 5">
    <name type="scientific">Thermoleophilum album</name>
    <dbReference type="NCBI Taxonomy" id="29539"/>
    <lineage>
        <taxon>Bacteria</taxon>
        <taxon>Bacillati</taxon>
        <taxon>Actinomycetota</taxon>
        <taxon>Thermoleophilia</taxon>
        <taxon>Thermoleophilales</taxon>
        <taxon>Thermoleophilaceae</taxon>
        <taxon>Thermoleophilum</taxon>
    </lineage>
</organism>
<dbReference type="STRING" id="29539.SAMN02745716_0627"/>
<feature type="transmembrane region" description="Helical" evidence="2">
    <location>
        <begin position="12"/>
        <end position="29"/>
    </location>
</feature>